<dbReference type="GO" id="GO:0071013">
    <property type="term" value="C:catalytic step 2 spliceosome"/>
    <property type="evidence" value="ECO:0007669"/>
    <property type="project" value="TreeGrafter"/>
</dbReference>
<evidence type="ECO:0000256" key="2">
    <source>
        <dbReference type="ARBA" id="ARBA00009072"/>
    </source>
</evidence>
<organism evidence="5 6">
    <name type="scientific">Ephemerocybe angulata</name>
    <dbReference type="NCBI Taxonomy" id="980116"/>
    <lineage>
        <taxon>Eukaryota</taxon>
        <taxon>Fungi</taxon>
        <taxon>Dikarya</taxon>
        <taxon>Basidiomycota</taxon>
        <taxon>Agaricomycotina</taxon>
        <taxon>Agaricomycetes</taxon>
        <taxon>Agaricomycetidae</taxon>
        <taxon>Agaricales</taxon>
        <taxon>Agaricineae</taxon>
        <taxon>Psathyrellaceae</taxon>
        <taxon>Ephemerocybe</taxon>
    </lineage>
</organism>
<evidence type="ECO:0000313" key="6">
    <source>
        <dbReference type="Proteomes" id="UP000541558"/>
    </source>
</evidence>
<dbReference type="Proteomes" id="UP000541558">
    <property type="component" value="Unassembled WGS sequence"/>
</dbReference>
<comment type="caution">
    <text evidence="5">The sequence shown here is derived from an EMBL/GenBank/DDBJ whole genome shotgun (WGS) entry which is preliminary data.</text>
</comment>
<feature type="compositionally biased region" description="Polar residues" evidence="4">
    <location>
        <begin position="524"/>
        <end position="533"/>
    </location>
</feature>
<feature type="region of interest" description="Disordered" evidence="4">
    <location>
        <begin position="77"/>
        <end position="129"/>
    </location>
</feature>
<reference evidence="5 6" key="1">
    <citation type="journal article" date="2020" name="ISME J.">
        <title>Uncovering the hidden diversity of litter-decomposition mechanisms in mushroom-forming fungi.</title>
        <authorList>
            <person name="Floudas D."/>
            <person name="Bentzer J."/>
            <person name="Ahren D."/>
            <person name="Johansson T."/>
            <person name="Persson P."/>
            <person name="Tunlid A."/>
        </authorList>
    </citation>
    <scope>NUCLEOTIDE SEQUENCE [LARGE SCALE GENOMIC DNA]</scope>
    <source>
        <strain evidence="5 6">CBS 175.51</strain>
    </source>
</reference>
<accession>A0A8H5C964</accession>
<protein>
    <recommendedName>
        <fullName evidence="7">Nuclear protein DGCR14</fullName>
    </recommendedName>
</protein>
<comment type="subcellular location">
    <subcellularLocation>
        <location evidence="1">Nucleus</location>
    </subcellularLocation>
</comment>
<evidence type="ECO:0000256" key="1">
    <source>
        <dbReference type="ARBA" id="ARBA00004123"/>
    </source>
</evidence>
<proteinExistence type="inferred from homology"/>
<dbReference type="OrthoDB" id="19679at2759"/>
<dbReference type="PANTHER" id="PTHR12940:SF0">
    <property type="entry name" value="SPLICING FACTOR ESS-2 HOMOLOG"/>
    <property type="match status" value="1"/>
</dbReference>
<dbReference type="InterPro" id="IPR019148">
    <property type="entry name" value="Nuclear_protein_DGCR14_ESS-2"/>
</dbReference>
<evidence type="ECO:0008006" key="7">
    <source>
        <dbReference type="Google" id="ProtNLM"/>
    </source>
</evidence>
<feature type="region of interest" description="Disordered" evidence="4">
    <location>
        <begin position="283"/>
        <end position="362"/>
    </location>
</feature>
<keyword evidence="3" id="KW-0539">Nucleus</keyword>
<comment type="similarity">
    <text evidence="2">Belongs to the ESS2 family.</text>
</comment>
<dbReference type="EMBL" id="JAACJK010000057">
    <property type="protein sequence ID" value="KAF5336826.1"/>
    <property type="molecule type" value="Genomic_DNA"/>
</dbReference>
<dbReference type="PANTHER" id="PTHR12940">
    <property type="entry name" value="ES-2 PROTEIN - RELATED"/>
    <property type="match status" value="1"/>
</dbReference>
<feature type="region of interest" description="Disordered" evidence="4">
    <location>
        <begin position="443"/>
        <end position="479"/>
    </location>
</feature>
<name>A0A8H5C964_9AGAR</name>
<evidence type="ECO:0000313" key="5">
    <source>
        <dbReference type="EMBL" id="KAF5336826.1"/>
    </source>
</evidence>
<feature type="region of interest" description="Disordered" evidence="4">
    <location>
        <begin position="1"/>
        <end position="22"/>
    </location>
</feature>
<feature type="compositionally biased region" description="Basic and acidic residues" evidence="4">
    <location>
        <begin position="302"/>
        <end position="320"/>
    </location>
</feature>
<feature type="compositionally biased region" description="Low complexity" evidence="4">
    <location>
        <begin position="324"/>
        <end position="333"/>
    </location>
</feature>
<evidence type="ECO:0000256" key="4">
    <source>
        <dbReference type="SAM" id="MobiDB-lite"/>
    </source>
</evidence>
<feature type="region of interest" description="Disordered" evidence="4">
    <location>
        <begin position="210"/>
        <end position="247"/>
    </location>
</feature>
<sequence>MSDVEATPKPPQEPQRSLNRQYVLDEDEYTAALSQIIARDFFPSLVHLDATNDYLDAVNSKDPWLIQASVRRLQDLHDTPVASSSRGRQRYDDDTPLRTPWTSGPSDTPLRTPRGNGSNEYPHKKPKFDTNLSLDAFQARYTSEDNSSFTQILDAENQQRKERYGWAWDAQKRVEAQRDRMVEGREKMLIEPAPQTGVRQKFRIEAPIPRGLLMDGSTEEKEEEDTEESAKAKGKKRKVDEPEGDDEMALMVIEDNSEMDVMAARKDTRSAGVEGWKFKARNSLMFSPDADVSPYHQTTSQKEPEKHPKVIKYDNTRLPEQDQPSAASRSTSAPPSPTRSRIDAAIEGTPYRPKSPRDNAFNLVPTLPSPTPAELGPKAVQQLMTWGTLNATPRIIQSDDPVTTESPFRIAQMSKRETLSHRLSNKASKSLRVKAEMMGLKTPGIIGRTSGVPSGSTTKRKNDMAPPTWTPRRADAPGNLTPAARRLLERSTLGTAAARRAEAMERNAAWESTSKGKERDVNQMRWTPTPSRR</sequence>
<gene>
    <name evidence="5" type="ORF">D9611_003282</name>
</gene>
<dbReference type="Pfam" id="PF09751">
    <property type="entry name" value="Es2"/>
    <property type="match status" value="1"/>
</dbReference>
<feature type="region of interest" description="Disordered" evidence="4">
    <location>
        <begin position="492"/>
        <end position="533"/>
    </location>
</feature>
<dbReference type="AlphaFoldDB" id="A0A8H5C964"/>
<keyword evidence="6" id="KW-1185">Reference proteome</keyword>
<evidence type="ECO:0000256" key="3">
    <source>
        <dbReference type="ARBA" id="ARBA00023242"/>
    </source>
</evidence>